<feature type="region of interest" description="Disordered" evidence="2">
    <location>
        <begin position="473"/>
        <end position="504"/>
    </location>
</feature>
<accession>A0AA42B1Z4</accession>
<evidence type="ECO:0000256" key="2">
    <source>
        <dbReference type="SAM" id="MobiDB-lite"/>
    </source>
</evidence>
<keyword evidence="1" id="KW-0175">Coiled coil</keyword>
<gene>
    <name evidence="3" type="ORF">MKW94_016575</name>
</gene>
<comment type="caution">
    <text evidence="3">The sequence shown here is derived from an EMBL/GenBank/DDBJ whole genome shotgun (WGS) entry which is preliminary data.</text>
</comment>
<feature type="region of interest" description="Disordered" evidence="2">
    <location>
        <begin position="520"/>
        <end position="539"/>
    </location>
</feature>
<evidence type="ECO:0000256" key="1">
    <source>
        <dbReference type="SAM" id="Coils"/>
    </source>
</evidence>
<protein>
    <submittedName>
        <fullName evidence="3">Uncharacterized protein</fullName>
    </submittedName>
</protein>
<evidence type="ECO:0000313" key="3">
    <source>
        <dbReference type="EMBL" id="MCL7048450.1"/>
    </source>
</evidence>
<dbReference type="EMBL" id="JAJJMA010304631">
    <property type="protein sequence ID" value="MCL7048450.1"/>
    <property type="molecule type" value="Genomic_DNA"/>
</dbReference>
<evidence type="ECO:0000313" key="4">
    <source>
        <dbReference type="Proteomes" id="UP001177140"/>
    </source>
</evidence>
<feature type="compositionally biased region" description="Basic and acidic residues" evidence="2">
    <location>
        <begin position="528"/>
        <end position="537"/>
    </location>
</feature>
<dbReference type="PANTHER" id="PTHR34380:SF1">
    <property type="entry name" value="OS01G0221300 PROTEIN"/>
    <property type="match status" value="1"/>
</dbReference>
<keyword evidence="4" id="KW-1185">Reference proteome</keyword>
<dbReference type="Proteomes" id="UP001177140">
    <property type="component" value="Unassembled WGS sequence"/>
</dbReference>
<feature type="coiled-coil region" evidence="1">
    <location>
        <begin position="13"/>
        <end position="47"/>
    </location>
</feature>
<sequence length="842" mass="96316">MERVGFEGLLKEKERFEGQLKKLVSANVALKEENEKYKTTCTGLEKKTLSLVEERKVVVEREIKAQKRITYLKEIVKRIESGEKEASVHAKTEFMDFMHGERTAEDETVKKCTELEARVLKLEEDKSTLTIQIEEFKRMSRELGIQADLRLKYELNLEENLEGYKTKHDELCTSYKKKKARCIYLENELERYKSLCDLLNNQVKSLEEEKIDFNVKEKTLQEKVTCVKEENKKVVEIDDTDKCAQLYKKITDLECEKRRAMDEVEVLKTKFRELESQADLLKNNGIGLGKELEICRVKCNGLSVALKEKEMNCVEFEHKLKNLMLIKVALDNELEGCKTAYNELKEQFMGLVEDQKGSSENEKNSLQRITYLEELVKKIRSDQGELKVQIVRLEKENSALRCLDSLNSKERAFKLRSLQDKVKNNINKNLPSETDSGTNDANVALSAIKRDERISGINDPLLDTYGLSSTNKQYKPLGNVKDEKNNSQSPSTVKMLSGHELDGSSSEKLHILEQVSVTTSSKGITEMRGSKDDKDTAPKYTSNITVKEVDQFSNDVTFKSLPDDGKNLTTMKGVKRTLANQRREDYESIFKEDITSKRSRSAEKVIRGTESMVGDTIPVGSHKSLISLRQCEEKSSYSERTQINHLNMGKNPSQKVGFPIMKNEKENVMEAIGSESDVQCAGVIKVQRSCSSDSQDSSSDSEDSSDTRLYFHQALAMMRRNKLKESKWQFEADMLSSLEEDPELCLRAVCALYRQKFPIEKSLNVASHSNNRGFNEYDALRGTTLAEFLMNGDPKGDLKKSVKDLEMFDREALGHCKRLATNYSKQLFTIYQKKEDPFFLPS</sequence>
<name>A0AA42B1Z4_PAPNU</name>
<reference evidence="3" key="1">
    <citation type="submission" date="2022-03" db="EMBL/GenBank/DDBJ databases">
        <title>A functionally conserved STORR gene fusion in Papaver species that diverged 16.8 million years ago.</title>
        <authorList>
            <person name="Catania T."/>
        </authorList>
    </citation>
    <scope>NUCLEOTIDE SEQUENCE</scope>
    <source>
        <strain evidence="3">S-191538</strain>
    </source>
</reference>
<dbReference type="PANTHER" id="PTHR34380">
    <property type="entry name" value="BNAA03G12380D PROTEIN"/>
    <property type="match status" value="1"/>
</dbReference>
<feature type="coiled-coil region" evidence="1">
    <location>
        <begin position="189"/>
        <end position="284"/>
    </location>
</feature>
<dbReference type="AlphaFoldDB" id="A0AA42B1Z4"/>
<proteinExistence type="predicted"/>
<feature type="coiled-coil region" evidence="1">
    <location>
        <begin position="105"/>
        <end position="139"/>
    </location>
</feature>
<organism evidence="3 4">
    <name type="scientific">Papaver nudicaule</name>
    <name type="common">Iceland poppy</name>
    <dbReference type="NCBI Taxonomy" id="74823"/>
    <lineage>
        <taxon>Eukaryota</taxon>
        <taxon>Viridiplantae</taxon>
        <taxon>Streptophyta</taxon>
        <taxon>Embryophyta</taxon>
        <taxon>Tracheophyta</taxon>
        <taxon>Spermatophyta</taxon>
        <taxon>Magnoliopsida</taxon>
        <taxon>Ranunculales</taxon>
        <taxon>Papaveraceae</taxon>
        <taxon>Papaveroideae</taxon>
        <taxon>Papaver</taxon>
    </lineage>
</organism>